<dbReference type="Pfam" id="PF16044">
    <property type="entry name" value="DUF4796_C"/>
    <property type="match status" value="1"/>
</dbReference>
<dbReference type="GeneID" id="108506123"/>
<accession>A0A6J0INP1</accession>
<organism evidence="3 4">
    <name type="scientific">Lepidothrix coronata</name>
    <name type="common">blue-crowned manakin</name>
    <dbReference type="NCBI Taxonomy" id="321398"/>
    <lineage>
        <taxon>Eukaryota</taxon>
        <taxon>Metazoa</taxon>
        <taxon>Chordata</taxon>
        <taxon>Craniata</taxon>
        <taxon>Vertebrata</taxon>
        <taxon>Euteleostomi</taxon>
        <taxon>Archelosauria</taxon>
        <taxon>Archosauria</taxon>
        <taxon>Dinosauria</taxon>
        <taxon>Saurischia</taxon>
        <taxon>Theropoda</taxon>
        <taxon>Coelurosauria</taxon>
        <taxon>Aves</taxon>
        <taxon>Neognathae</taxon>
        <taxon>Neoaves</taxon>
        <taxon>Telluraves</taxon>
        <taxon>Australaves</taxon>
        <taxon>Passeriformes</taxon>
        <taxon>Pipridae</taxon>
        <taxon>Lepidothrix</taxon>
    </lineage>
</organism>
<dbReference type="Pfam" id="PF22795">
    <property type="entry name" value="DUF4796_N"/>
    <property type="match status" value="1"/>
</dbReference>
<sequence>MALLRVRHCRALLYCRRAPPQCPACGGALGAGGLPSAPVRLNCPFRHGHGQPRAFLVRPTRGSFMRGYDGSSDLHVGITDSRGVVYNYDQEGVHRAHSGWEQCICIPLVQPHMVELLQQWDNLLEEFSEGEAWLPHRYDEQEHNCYTFALAFINHVLSRQGKEPLSKGEFTERFVLPQSRRASRYLTLHHELAHRDCYIVPLPEGGQSSSAEHDELLY</sequence>
<gene>
    <name evidence="4" type="primary">MKRN2OS</name>
</gene>
<name>A0A6J0INP1_9PASS</name>
<feature type="domain" description="MKRN2 opposite strand protein-like N-terminal" evidence="2">
    <location>
        <begin position="3"/>
        <end position="28"/>
    </location>
</feature>
<dbReference type="PANTHER" id="PTHR33963">
    <property type="entry name" value="MKRN2 OPPOSITE STRAND PROTEIN"/>
    <property type="match status" value="1"/>
</dbReference>
<dbReference type="InterPro" id="IPR053922">
    <property type="entry name" value="MKRN2OS-like_N"/>
</dbReference>
<dbReference type="AlphaFoldDB" id="A0A6J0INP1"/>
<reference evidence="4" key="1">
    <citation type="submission" date="2025-08" db="UniProtKB">
        <authorList>
            <consortium name="RefSeq"/>
        </authorList>
    </citation>
    <scope>IDENTIFICATION</scope>
</reference>
<dbReference type="OrthoDB" id="10065749at2759"/>
<evidence type="ECO:0000259" key="2">
    <source>
        <dbReference type="Pfam" id="PF22795"/>
    </source>
</evidence>
<dbReference type="CTD" id="100129480"/>
<dbReference type="InterPro" id="IPR032016">
    <property type="entry name" value="MKRN2OS-like"/>
</dbReference>
<protein>
    <submittedName>
        <fullName evidence="4">MKRN2 opposite strand protein</fullName>
    </submittedName>
</protein>
<keyword evidence="3" id="KW-1185">Reference proteome</keyword>
<dbReference type="Proteomes" id="UP000504624">
    <property type="component" value="Unplaced"/>
</dbReference>
<proteinExistence type="predicted"/>
<dbReference type="PANTHER" id="PTHR33963:SF2">
    <property type="entry name" value="MKRN2 OPPOSITE STRAND PROTEIN"/>
    <property type="match status" value="1"/>
</dbReference>
<feature type="domain" description="MKRN2 opposite strand protein-like C-terminal" evidence="1">
    <location>
        <begin position="38"/>
        <end position="191"/>
    </location>
</feature>
<dbReference type="RefSeq" id="XP_017688272.1">
    <property type="nucleotide sequence ID" value="XM_017832783.1"/>
</dbReference>
<evidence type="ECO:0000313" key="3">
    <source>
        <dbReference type="Proteomes" id="UP000504624"/>
    </source>
</evidence>
<evidence type="ECO:0000313" key="4">
    <source>
        <dbReference type="RefSeq" id="XP_017688272.1"/>
    </source>
</evidence>
<dbReference type="InterPro" id="IPR053921">
    <property type="entry name" value="MKRN2OS-like_C"/>
</dbReference>
<evidence type="ECO:0000259" key="1">
    <source>
        <dbReference type="Pfam" id="PF16044"/>
    </source>
</evidence>